<evidence type="ECO:0000313" key="2">
    <source>
        <dbReference type="Proteomes" id="UP000194153"/>
    </source>
</evidence>
<keyword evidence="2" id="KW-1185">Reference proteome</keyword>
<reference evidence="2" key="1">
    <citation type="submission" date="2017-05" db="EMBL/GenBank/DDBJ databases">
        <title>Draft genome sequence of Geobacter pelophilus, a iron(III)-reducing bacteria.</title>
        <authorList>
            <person name="Aoyagi T."/>
            <person name="Koike H."/>
            <person name="Morita T."/>
            <person name="Sato Y."/>
            <person name="Habe H."/>
            <person name="Hori T."/>
        </authorList>
    </citation>
    <scope>NUCLEOTIDE SEQUENCE [LARGE SCALE GENOMIC DNA]</scope>
    <source>
        <strain evidence="2">Drf2</strain>
    </source>
</reference>
<organism evidence="1 2">
    <name type="scientific">Geoanaerobacter pelophilus</name>
    <dbReference type="NCBI Taxonomy" id="60036"/>
    <lineage>
        <taxon>Bacteria</taxon>
        <taxon>Pseudomonadati</taxon>
        <taxon>Thermodesulfobacteriota</taxon>
        <taxon>Desulfuromonadia</taxon>
        <taxon>Geobacterales</taxon>
        <taxon>Geobacteraceae</taxon>
        <taxon>Geoanaerobacter</taxon>
    </lineage>
</organism>
<gene>
    <name evidence="1" type="ORF">GPEL0_01r0952</name>
</gene>
<evidence type="ECO:0000313" key="1">
    <source>
        <dbReference type="EMBL" id="GAW65865.1"/>
    </source>
</evidence>
<name>A0ABQ0MFI6_9BACT</name>
<dbReference type="EMBL" id="BDQG01000001">
    <property type="protein sequence ID" value="GAW65865.1"/>
    <property type="molecule type" value="Genomic_DNA"/>
</dbReference>
<accession>A0ABQ0MFI6</accession>
<protein>
    <submittedName>
        <fullName evidence="1">Uncharacterized protein</fullName>
    </submittedName>
</protein>
<comment type="caution">
    <text evidence="1">The sequence shown here is derived from an EMBL/GenBank/DDBJ whole genome shotgun (WGS) entry which is preliminary data.</text>
</comment>
<proteinExistence type="predicted"/>
<dbReference type="Proteomes" id="UP000194153">
    <property type="component" value="Unassembled WGS sequence"/>
</dbReference>
<sequence>MIREPQKKLDRISRGHDPLYAKQLKSLRQCLQQRYIFAVYFLGNLQMLAI</sequence>